<name>C9LXG3_SELS3</name>
<reference evidence="1 2" key="1">
    <citation type="submission" date="2009-09" db="EMBL/GenBank/DDBJ databases">
        <authorList>
            <person name="Weinstock G."/>
            <person name="Sodergren E."/>
            <person name="Clifton S."/>
            <person name="Fulton L."/>
            <person name="Fulton B."/>
            <person name="Courtney L."/>
            <person name="Fronick C."/>
            <person name="Harrison M."/>
            <person name="Strong C."/>
            <person name="Farmer C."/>
            <person name="Delahaunty K."/>
            <person name="Markovic C."/>
            <person name="Hall O."/>
            <person name="Minx P."/>
            <person name="Tomlinson C."/>
            <person name="Mitreva M."/>
            <person name="Nelson J."/>
            <person name="Hou S."/>
            <person name="Wollam A."/>
            <person name="Pepin K.H."/>
            <person name="Johnson M."/>
            <person name="Bhonagiri V."/>
            <person name="Nash W.E."/>
            <person name="Warren W."/>
            <person name="Chinwalla A."/>
            <person name="Mardis E.R."/>
            <person name="Wilson R.K."/>
        </authorList>
    </citation>
    <scope>NUCLEOTIDE SEQUENCE [LARGE SCALE GENOMIC DNA]</scope>
    <source>
        <strain evidence="2">ATCC 35185 / DSM 20758 / VPI D19B-28</strain>
    </source>
</reference>
<dbReference type="EMBL" id="ACKP02000049">
    <property type="protein sequence ID" value="EEX76346.1"/>
    <property type="molecule type" value="Genomic_DNA"/>
</dbReference>
<sequence length="40" mass="4686">MPTRKKGHKKEPHLGQLISIGKGERHANNFNVLWNYHSYV</sequence>
<accession>C9LXG3</accession>
<protein>
    <submittedName>
        <fullName evidence="1">Uncharacterized protein</fullName>
    </submittedName>
</protein>
<dbReference type="Proteomes" id="UP000003505">
    <property type="component" value="Unassembled WGS sequence"/>
</dbReference>
<proteinExistence type="predicted"/>
<organism evidence="1 2">
    <name type="scientific">Selenomonas sputigena (strain ATCC 35185 / DSM 20758 / CCUG 44933 / VPI D19B-28)</name>
    <dbReference type="NCBI Taxonomy" id="546271"/>
    <lineage>
        <taxon>Bacteria</taxon>
        <taxon>Bacillati</taxon>
        <taxon>Bacillota</taxon>
        <taxon>Negativicutes</taxon>
        <taxon>Selenomonadales</taxon>
        <taxon>Selenomonadaceae</taxon>
        <taxon>Selenomonas</taxon>
    </lineage>
</organism>
<dbReference type="AlphaFoldDB" id="C9LXG3"/>
<evidence type="ECO:0000313" key="2">
    <source>
        <dbReference type="Proteomes" id="UP000003505"/>
    </source>
</evidence>
<evidence type="ECO:0000313" key="1">
    <source>
        <dbReference type="EMBL" id="EEX76346.1"/>
    </source>
</evidence>
<comment type="caution">
    <text evidence="1">The sequence shown here is derived from an EMBL/GenBank/DDBJ whole genome shotgun (WGS) entry which is preliminary data.</text>
</comment>
<gene>
    <name evidence="1" type="ORF">SELSPUOL_02171</name>
</gene>